<gene>
    <name evidence="10" type="ORF">A2Z00_01925</name>
</gene>
<evidence type="ECO:0000256" key="9">
    <source>
        <dbReference type="ARBA" id="ARBA00023317"/>
    </source>
</evidence>
<dbReference type="STRING" id="1798370.A2Z00_01925"/>
<name>A0A1F5ZHM0_9BACT</name>
<keyword evidence="5" id="KW-0620">Polyamine biosynthesis</keyword>
<evidence type="ECO:0000256" key="2">
    <source>
        <dbReference type="ARBA" id="ARBA00022793"/>
    </source>
</evidence>
<keyword evidence="2" id="KW-0210">Decarboxylase</keyword>
<protein>
    <recommendedName>
        <fullName evidence="12">S-adenosylmethionine decarboxylase</fullName>
    </recommendedName>
</protein>
<evidence type="ECO:0008006" key="12">
    <source>
        <dbReference type="Google" id="ProtNLM"/>
    </source>
</evidence>
<dbReference type="EMBL" id="MFIZ01000015">
    <property type="protein sequence ID" value="OGG11803.1"/>
    <property type="molecule type" value="Genomic_DNA"/>
</dbReference>
<evidence type="ECO:0000256" key="6">
    <source>
        <dbReference type="ARBA" id="ARBA00023145"/>
    </source>
</evidence>
<evidence type="ECO:0000313" key="10">
    <source>
        <dbReference type="EMBL" id="OGG11803.1"/>
    </source>
</evidence>
<dbReference type="GO" id="GO:0008295">
    <property type="term" value="P:spermidine biosynthetic process"/>
    <property type="evidence" value="ECO:0007669"/>
    <property type="project" value="UniProtKB-KW"/>
</dbReference>
<keyword evidence="6" id="KW-0865">Zymogen</keyword>
<evidence type="ECO:0000256" key="5">
    <source>
        <dbReference type="ARBA" id="ARBA00023115"/>
    </source>
</evidence>
<accession>A0A1F5ZHM0</accession>
<comment type="cofactor">
    <cofactor evidence="1">
        <name>pyruvate</name>
        <dbReference type="ChEBI" id="CHEBI:15361"/>
    </cofactor>
</comment>
<reference evidence="10 11" key="1">
    <citation type="journal article" date="2016" name="Nat. Commun.">
        <title>Thousands of microbial genomes shed light on interconnected biogeochemical processes in an aquifer system.</title>
        <authorList>
            <person name="Anantharaman K."/>
            <person name="Brown C.T."/>
            <person name="Hug L.A."/>
            <person name="Sharon I."/>
            <person name="Castelle C.J."/>
            <person name="Probst A.J."/>
            <person name="Thomas B.C."/>
            <person name="Singh A."/>
            <person name="Wilkins M.J."/>
            <person name="Karaoz U."/>
            <person name="Brodie E.L."/>
            <person name="Williams K.H."/>
            <person name="Hubbard S.S."/>
            <person name="Banfield J.F."/>
        </authorList>
    </citation>
    <scope>NUCLEOTIDE SEQUENCE [LARGE SCALE GENOMIC DNA]</scope>
</reference>
<keyword evidence="9" id="KW-0670">Pyruvate</keyword>
<dbReference type="AlphaFoldDB" id="A0A1F5ZHM0"/>
<comment type="caution">
    <text evidence="10">The sequence shown here is derived from an EMBL/GenBank/DDBJ whole genome shotgun (WGS) entry which is preliminary data.</text>
</comment>
<evidence type="ECO:0000256" key="7">
    <source>
        <dbReference type="ARBA" id="ARBA00023239"/>
    </source>
</evidence>
<dbReference type="GO" id="GO:0004014">
    <property type="term" value="F:adenosylmethionine decarboxylase activity"/>
    <property type="evidence" value="ECO:0007669"/>
    <property type="project" value="InterPro"/>
</dbReference>
<keyword evidence="4" id="KW-0745">Spermidine biosynthesis</keyword>
<dbReference type="Gene3D" id="3.60.90.10">
    <property type="entry name" value="S-adenosylmethionine decarboxylase"/>
    <property type="match status" value="1"/>
</dbReference>
<evidence type="ECO:0000256" key="8">
    <source>
        <dbReference type="ARBA" id="ARBA00023270"/>
    </source>
</evidence>
<evidence type="ECO:0000313" key="11">
    <source>
        <dbReference type="Proteomes" id="UP000177268"/>
    </source>
</evidence>
<keyword evidence="7" id="KW-0456">Lyase</keyword>
<evidence type="ECO:0000256" key="3">
    <source>
        <dbReference type="ARBA" id="ARBA00022813"/>
    </source>
</evidence>
<organism evidence="10 11">
    <name type="scientific">Candidatus Gottesmanbacteria bacterium RBG_13_45_10</name>
    <dbReference type="NCBI Taxonomy" id="1798370"/>
    <lineage>
        <taxon>Bacteria</taxon>
        <taxon>Candidatus Gottesmaniibacteriota</taxon>
    </lineage>
</organism>
<proteinExistence type="predicted"/>
<dbReference type="Proteomes" id="UP000177268">
    <property type="component" value="Unassembled WGS sequence"/>
</dbReference>
<evidence type="ECO:0000256" key="1">
    <source>
        <dbReference type="ARBA" id="ARBA00001928"/>
    </source>
</evidence>
<dbReference type="InterPro" id="IPR016067">
    <property type="entry name" value="S-AdoMet_deCO2ase_core"/>
</dbReference>
<dbReference type="Pfam" id="PF02675">
    <property type="entry name" value="AdoMet_dc"/>
    <property type="match status" value="1"/>
</dbReference>
<keyword evidence="3" id="KW-0068">Autocatalytic cleavage</keyword>
<sequence>MKNSPHEHHHDVFGQELVLNLVDCDPKKISSKKEIQKFVIELCDDVIHMKRYGKALIPHFGHNNPMTSGYSLVQLIETSSVTAHFSELKRSVYLNIFSCAWFDHDKAAAFCKKFFRAKRVEMNLLIRT</sequence>
<dbReference type="InterPro" id="IPR003826">
    <property type="entry name" value="AdoMetDC_fam_prok"/>
</dbReference>
<dbReference type="SUPFAM" id="SSF56276">
    <property type="entry name" value="S-adenosylmethionine decarboxylase"/>
    <property type="match status" value="1"/>
</dbReference>
<evidence type="ECO:0000256" key="4">
    <source>
        <dbReference type="ARBA" id="ARBA00023066"/>
    </source>
</evidence>
<keyword evidence="8" id="KW-0704">Schiff base</keyword>